<name>A0LQB3_SYNFM</name>
<protein>
    <recommendedName>
        <fullName evidence="4">Nitrate ABC transporter substrate-binding protein</fullName>
    </recommendedName>
</protein>
<keyword evidence="1" id="KW-0472">Membrane</keyword>
<accession>A0LQB3</accession>
<keyword evidence="1" id="KW-0812">Transmembrane</keyword>
<dbReference type="OrthoDB" id="1755086at2"/>
<keyword evidence="3" id="KW-1185">Reference proteome</keyword>
<dbReference type="KEGG" id="sfu:Sfum_3946"/>
<dbReference type="Proteomes" id="UP000001784">
    <property type="component" value="Chromosome"/>
</dbReference>
<dbReference type="AlphaFoldDB" id="A0LQB3"/>
<dbReference type="HOGENOM" id="CLU_211007_0_0_7"/>
<evidence type="ECO:0000313" key="2">
    <source>
        <dbReference type="EMBL" id="ABK19615.1"/>
    </source>
</evidence>
<gene>
    <name evidence="2" type="ordered locus">Sfum_3946</name>
</gene>
<evidence type="ECO:0000256" key="1">
    <source>
        <dbReference type="SAM" id="Phobius"/>
    </source>
</evidence>
<sequence length="44" mass="4963">MVEAQTRMETPLLIALMFMAALVGYGIDRLLSFVNGMLTRWKCA</sequence>
<dbReference type="InParanoid" id="A0LQB3"/>
<dbReference type="EMBL" id="CP000478">
    <property type="protein sequence ID" value="ABK19615.1"/>
    <property type="molecule type" value="Genomic_DNA"/>
</dbReference>
<keyword evidence="1" id="KW-1133">Transmembrane helix</keyword>
<evidence type="ECO:0000313" key="3">
    <source>
        <dbReference type="Proteomes" id="UP000001784"/>
    </source>
</evidence>
<proteinExistence type="predicted"/>
<organism evidence="2 3">
    <name type="scientific">Syntrophobacter fumaroxidans (strain DSM 10017 / MPOB)</name>
    <dbReference type="NCBI Taxonomy" id="335543"/>
    <lineage>
        <taxon>Bacteria</taxon>
        <taxon>Pseudomonadati</taxon>
        <taxon>Thermodesulfobacteriota</taxon>
        <taxon>Syntrophobacteria</taxon>
        <taxon>Syntrophobacterales</taxon>
        <taxon>Syntrophobacteraceae</taxon>
        <taxon>Syntrophobacter</taxon>
    </lineage>
</organism>
<feature type="transmembrane region" description="Helical" evidence="1">
    <location>
        <begin position="12"/>
        <end position="31"/>
    </location>
</feature>
<reference evidence="2 3" key="1">
    <citation type="submission" date="2006-10" db="EMBL/GenBank/DDBJ databases">
        <title>Complete sequence of Syntrophobacter fumaroxidans MPOB.</title>
        <authorList>
            <consortium name="US DOE Joint Genome Institute"/>
            <person name="Copeland A."/>
            <person name="Lucas S."/>
            <person name="Lapidus A."/>
            <person name="Barry K."/>
            <person name="Detter J.C."/>
            <person name="Glavina del Rio T."/>
            <person name="Hammon N."/>
            <person name="Israni S."/>
            <person name="Pitluck S."/>
            <person name="Goltsman E.G."/>
            <person name="Martinez M."/>
            <person name="Schmutz J."/>
            <person name="Larimer F."/>
            <person name="Land M."/>
            <person name="Hauser L."/>
            <person name="Kyrpides N."/>
            <person name="Kim E."/>
            <person name="Boone D.R."/>
            <person name="Brockman F."/>
            <person name="Culley D."/>
            <person name="Ferry J."/>
            <person name="Gunsalus R."/>
            <person name="McInerney M.J."/>
            <person name="Morrison M."/>
            <person name="Plugge C."/>
            <person name="Rohlin L."/>
            <person name="Scholten J."/>
            <person name="Sieber J."/>
            <person name="Stams A.J.M."/>
            <person name="Worm P."/>
            <person name="Henstra A.M."/>
            <person name="Richardson P."/>
        </authorList>
    </citation>
    <scope>NUCLEOTIDE SEQUENCE [LARGE SCALE GENOMIC DNA]</scope>
    <source>
        <strain evidence="3">DSM 10017 / MPOB</strain>
    </source>
</reference>
<dbReference type="STRING" id="335543.Sfum_3946"/>
<evidence type="ECO:0008006" key="4">
    <source>
        <dbReference type="Google" id="ProtNLM"/>
    </source>
</evidence>